<gene>
    <name evidence="1" type="ORF">KAK03_03190</name>
</gene>
<proteinExistence type="predicted"/>
<accession>A0A941BCT0</accession>
<name>A0A941BCT0_9BURK</name>
<dbReference type="EMBL" id="JAGQDD010000001">
    <property type="protein sequence ID" value="MBQ0929476.1"/>
    <property type="molecule type" value="Genomic_DNA"/>
</dbReference>
<dbReference type="Pfam" id="PF14375">
    <property type="entry name" value="Cys_rich_CWC"/>
    <property type="match status" value="1"/>
</dbReference>
<evidence type="ECO:0000313" key="2">
    <source>
        <dbReference type="Proteomes" id="UP000676246"/>
    </source>
</evidence>
<sequence length="80" mass="8478">MLPPVVPPLSTDRCPRCGGGFHCGAQDPGPCACTRLQLTPEVLQAMRARWTRCLCLACLQALSEGAPTDPQTASRPTQGD</sequence>
<organism evidence="1 2">
    <name type="scientific">Ideonella alba</name>
    <dbReference type="NCBI Taxonomy" id="2824118"/>
    <lineage>
        <taxon>Bacteria</taxon>
        <taxon>Pseudomonadati</taxon>
        <taxon>Pseudomonadota</taxon>
        <taxon>Betaproteobacteria</taxon>
        <taxon>Burkholderiales</taxon>
        <taxon>Sphaerotilaceae</taxon>
        <taxon>Ideonella</taxon>
    </lineage>
</organism>
<comment type="caution">
    <text evidence="1">The sequence shown here is derived from an EMBL/GenBank/DDBJ whole genome shotgun (WGS) entry which is preliminary data.</text>
</comment>
<dbReference type="RefSeq" id="WP_210851716.1">
    <property type="nucleotide sequence ID" value="NZ_JAGQDD010000001.1"/>
</dbReference>
<dbReference type="AlphaFoldDB" id="A0A941BCT0"/>
<evidence type="ECO:0000313" key="1">
    <source>
        <dbReference type="EMBL" id="MBQ0929476.1"/>
    </source>
</evidence>
<dbReference type="InterPro" id="IPR032720">
    <property type="entry name" value="Cys_rich_CWC"/>
</dbReference>
<reference evidence="1 2" key="1">
    <citation type="submission" date="2021-04" db="EMBL/GenBank/DDBJ databases">
        <title>The genome sequence of Ideonella sp. 3Y2.</title>
        <authorList>
            <person name="Liu Y."/>
        </authorList>
    </citation>
    <scope>NUCLEOTIDE SEQUENCE [LARGE SCALE GENOMIC DNA]</scope>
    <source>
        <strain evidence="1 2">3Y2</strain>
    </source>
</reference>
<keyword evidence="2" id="KW-1185">Reference proteome</keyword>
<protein>
    <submittedName>
        <fullName evidence="1">Cysteine-rich CWC family protein</fullName>
    </submittedName>
</protein>
<dbReference type="Proteomes" id="UP000676246">
    <property type="component" value="Unassembled WGS sequence"/>
</dbReference>